<keyword evidence="2" id="KW-1185">Reference proteome</keyword>
<protein>
    <submittedName>
        <fullName evidence="1">Uncharacterized protein</fullName>
    </submittedName>
</protein>
<accession>A0A8J2NNX5</accession>
<name>A0A8J2NNX5_9HEXA</name>
<dbReference type="EMBL" id="CAJVCH010039623">
    <property type="protein sequence ID" value="CAG7716583.1"/>
    <property type="molecule type" value="Genomic_DNA"/>
</dbReference>
<reference evidence="1" key="1">
    <citation type="submission" date="2021-06" db="EMBL/GenBank/DDBJ databases">
        <authorList>
            <person name="Hodson N. C."/>
            <person name="Mongue J. A."/>
            <person name="Jaron S. K."/>
        </authorList>
    </citation>
    <scope>NUCLEOTIDE SEQUENCE</scope>
</reference>
<sequence>MSSVSHIQCRLRERTERSGNFYEESNQCKNIYCGYSKEFNLNLSVQSLQSDILLKVAGTSGVNPPTACLPFPGFSYM</sequence>
<proteinExistence type="predicted"/>
<evidence type="ECO:0000313" key="1">
    <source>
        <dbReference type="EMBL" id="CAG7716583.1"/>
    </source>
</evidence>
<gene>
    <name evidence="1" type="ORF">AFUS01_LOCUS6083</name>
</gene>
<dbReference type="Proteomes" id="UP000708208">
    <property type="component" value="Unassembled WGS sequence"/>
</dbReference>
<comment type="caution">
    <text evidence="1">The sequence shown here is derived from an EMBL/GenBank/DDBJ whole genome shotgun (WGS) entry which is preliminary data.</text>
</comment>
<organism evidence="1 2">
    <name type="scientific">Allacma fusca</name>
    <dbReference type="NCBI Taxonomy" id="39272"/>
    <lineage>
        <taxon>Eukaryota</taxon>
        <taxon>Metazoa</taxon>
        <taxon>Ecdysozoa</taxon>
        <taxon>Arthropoda</taxon>
        <taxon>Hexapoda</taxon>
        <taxon>Collembola</taxon>
        <taxon>Symphypleona</taxon>
        <taxon>Sminthuridae</taxon>
        <taxon>Allacma</taxon>
    </lineage>
</organism>
<dbReference type="AlphaFoldDB" id="A0A8J2NNX5"/>
<evidence type="ECO:0000313" key="2">
    <source>
        <dbReference type="Proteomes" id="UP000708208"/>
    </source>
</evidence>